<evidence type="ECO:0000313" key="5">
    <source>
        <dbReference type="Proteomes" id="UP000249633"/>
    </source>
</evidence>
<dbReference type="InterPro" id="IPR011757">
    <property type="entry name" value="Lytic_transglycosylase_MltB"/>
</dbReference>
<dbReference type="GO" id="GO:0009253">
    <property type="term" value="P:peptidoglycan catabolic process"/>
    <property type="evidence" value="ECO:0007669"/>
    <property type="project" value="TreeGrafter"/>
</dbReference>
<dbReference type="PANTHER" id="PTHR30163:SF9">
    <property type="entry name" value="MEMBRANE-BOUND LYTIC MUREIN TRANSGLYCOSYLASE B"/>
    <property type="match status" value="1"/>
</dbReference>
<comment type="caution">
    <text evidence="4">The sequence shown here is derived from an EMBL/GenBank/DDBJ whole genome shotgun (WGS) entry which is preliminary data.</text>
</comment>
<dbReference type="NCBIfam" id="TIGR02282">
    <property type="entry name" value="MltB"/>
    <property type="match status" value="1"/>
</dbReference>
<feature type="active site" evidence="1">
    <location>
        <position position="130"/>
    </location>
</feature>
<dbReference type="PANTHER" id="PTHR30163">
    <property type="entry name" value="MEMBRANE-BOUND LYTIC MUREIN TRANSGLYCOSYLASE B"/>
    <property type="match status" value="1"/>
</dbReference>
<feature type="compositionally biased region" description="Low complexity" evidence="2">
    <location>
        <begin position="1"/>
        <end position="12"/>
    </location>
</feature>
<dbReference type="InterPro" id="IPR023346">
    <property type="entry name" value="Lysozyme-like_dom_sf"/>
</dbReference>
<dbReference type="CDD" id="cd13399">
    <property type="entry name" value="Slt35-like"/>
    <property type="match status" value="1"/>
</dbReference>
<dbReference type="GO" id="GO:0008933">
    <property type="term" value="F:peptidoglycan lytic transglycosylase activity"/>
    <property type="evidence" value="ECO:0007669"/>
    <property type="project" value="TreeGrafter"/>
</dbReference>
<reference evidence="4 5" key="1">
    <citation type="submission" date="2017-08" db="EMBL/GenBank/DDBJ databases">
        <title>Infants hospitalized years apart are colonized by the same room-sourced microbial strains.</title>
        <authorList>
            <person name="Brooks B."/>
            <person name="Olm M.R."/>
            <person name="Firek B.A."/>
            <person name="Baker R."/>
            <person name="Thomas B.C."/>
            <person name="Morowitz M.J."/>
            <person name="Banfield J.F."/>
        </authorList>
    </citation>
    <scope>NUCLEOTIDE SEQUENCE [LARGE SCALE GENOMIC DNA]</scope>
    <source>
        <strain evidence="4">S2_012_000_R2_81</strain>
    </source>
</reference>
<dbReference type="InterPro" id="IPR031304">
    <property type="entry name" value="SLT_2"/>
</dbReference>
<organism evidence="4 5">
    <name type="scientific">Roseateles depolymerans</name>
    <dbReference type="NCBI Taxonomy" id="76731"/>
    <lineage>
        <taxon>Bacteria</taxon>
        <taxon>Pseudomonadati</taxon>
        <taxon>Pseudomonadota</taxon>
        <taxon>Betaproteobacteria</taxon>
        <taxon>Burkholderiales</taxon>
        <taxon>Sphaerotilaceae</taxon>
        <taxon>Roseateles</taxon>
    </lineage>
</organism>
<proteinExistence type="predicted"/>
<dbReference type="Gene3D" id="1.10.530.10">
    <property type="match status" value="1"/>
</dbReference>
<gene>
    <name evidence="4" type="primary">mltB</name>
    <name evidence="4" type="ORF">DI603_02070</name>
</gene>
<dbReference type="AlphaFoldDB" id="A0A2W5E1T2"/>
<feature type="domain" description="Transglycosylase SLT" evidence="3">
    <location>
        <begin position="39"/>
        <end position="336"/>
    </location>
</feature>
<accession>A0A2W5E1T2</accession>
<dbReference type="SUPFAM" id="SSF53955">
    <property type="entry name" value="Lysozyme-like"/>
    <property type="match status" value="1"/>
</dbReference>
<name>A0A2W5E1T2_9BURK</name>
<evidence type="ECO:0000256" key="2">
    <source>
        <dbReference type="SAM" id="MobiDB-lite"/>
    </source>
</evidence>
<dbReference type="Proteomes" id="UP000249633">
    <property type="component" value="Unassembled WGS sequence"/>
</dbReference>
<sequence length="350" mass="37783">MALSTAAWPAAPKAHHRKPPSPAAPAAQPLGPRPELLVFARELAQAEGWDVEALSTQLTAAQDLPRVKQLILPPATGATKNWAAYRERFIEPKRIAAGAAFWRDNAATLARAESRYGVPPEIIVGIIGVETFYGRVTGGFKVLDALATLAFDFPSQHPRAAERQAFFRAELADFLRLCREQGLDPTDVRGSYAGALGLPQFMPGSWRRHAVDFDGDGHIDLRTSAADAIGSVANFLVQHGWQPGMLTHYTVAVPVDTAQRARLLANDILPSLTPAQFADAGARLSEAGQEHQGLLALIELQNGAAAPQYYAGTANFYALTRYNWSSYYAMSVIELGSAVRRAWQAANSAG</sequence>
<evidence type="ECO:0000259" key="3">
    <source>
        <dbReference type="Pfam" id="PF13406"/>
    </source>
</evidence>
<dbReference type="InterPro" id="IPR043426">
    <property type="entry name" value="MltB-like"/>
</dbReference>
<dbReference type="Gene3D" id="1.10.8.350">
    <property type="entry name" value="Bacterial muramidase"/>
    <property type="match status" value="1"/>
</dbReference>
<protein>
    <submittedName>
        <fullName evidence="4">Lytic murein transglycosylase B</fullName>
    </submittedName>
</protein>
<feature type="region of interest" description="Disordered" evidence="2">
    <location>
        <begin position="1"/>
        <end position="29"/>
    </location>
</feature>
<dbReference type="FunFam" id="1.10.8.350:FF:000001">
    <property type="entry name" value="Lytic murein transglycosylase B"/>
    <property type="match status" value="1"/>
</dbReference>
<dbReference type="EMBL" id="QFOD01000001">
    <property type="protein sequence ID" value="PZP36828.1"/>
    <property type="molecule type" value="Genomic_DNA"/>
</dbReference>
<evidence type="ECO:0000256" key="1">
    <source>
        <dbReference type="PIRSR" id="PIRSR611757-1"/>
    </source>
</evidence>
<dbReference type="Pfam" id="PF13406">
    <property type="entry name" value="SLT_2"/>
    <property type="match status" value="1"/>
</dbReference>
<evidence type="ECO:0000313" key="4">
    <source>
        <dbReference type="EMBL" id="PZP36828.1"/>
    </source>
</evidence>